<dbReference type="Proteomes" id="UP000545507">
    <property type="component" value="Unassembled WGS sequence"/>
</dbReference>
<proteinExistence type="predicted"/>
<name>A0A7Y8GY30_9BURK</name>
<keyword evidence="2" id="KW-1185">Reference proteome</keyword>
<organism evidence="1 2">
    <name type="scientific">Hydrogenophaga aromaticivorans</name>
    <dbReference type="NCBI Taxonomy" id="2610898"/>
    <lineage>
        <taxon>Bacteria</taxon>
        <taxon>Pseudomonadati</taxon>
        <taxon>Pseudomonadota</taxon>
        <taxon>Betaproteobacteria</taxon>
        <taxon>Burkholderiales</taxon>
        <taxon>Comamonadaceae</taxon>
        <taxon>Hydrogenophaga</taxon>
    </lineage>
</organism>
<comment type="caution">
    <text evidence="1">The sequence shown here is derived from an EMBL/GenBank/DDBJ whole genome shotgun (WGS) entry which is preliminary data.</text>
</comment>
<dbReference type="InterPro" id="IPR017686">
    <property type="entry name" value="Phg/plasmid-like_prot"/>
</dbReference>
<dbReference type="InterPro" id="IPR026325">
    <property type="entry name" value="DUF932"/>
</dbReference>
<evidence type="ECO:0000313" key="1">
    <source>
        <dbReference type="EMBL" id="NWF46143.1"/>
    </source>
</evidence>
<dbReference type="EMBL" id="VYGV01000011">
    <property type="protein sequence ID" value="NWF46143.1"/>
    <property type="molecule type" value="Genomic_DNA"/>
</dbReference>
<dbReference type="AlphaFoldDB" id="A0A7Y8GY30"/>
<sequence length="307" mass="33811">MAYAGERPWHGLGQQVNANASLEEWLDQAHMQWSYNESVAQFTNGSLHEYPDFKVLYRSDNNQPLSVVSNRYKVVQPKQIVEFFRSLVEKEGFKIETLGSLKEGRRIWALANTNIENDVLGSDRLKAYLLLITSCDGSLATTAKFVSTRVVCWNTQAIALNHETGSAVKVRHNTVFNPQAVKEEMGLIGAKAFDHFLGNMRSLTKVTMTQNDAKGIVASLLPVSAGGEKDVSESKAFRKIMGLFNGEAKGAHLPGVAGTAWGLLNAVTEYTDHHVRSRSQENRFDSSMFGVGANMKEAAESTLLALA</sequence>
<dbReference type="NCBIfam" id="TIGR03299">
    <property type="entry name" value="LGT_TIGR03299"/>
    <property type="match status" value="1"/>
</dbReference>
<evidence type="ECO:0000313" key="2">
    <source>
        <dbReference type="Proteomes" id="UP000545507"/>
    </source>
</evidence>
<protein>
    <submittedName>
        <fullName evidence="1">DUF932 domain-containing protein</fullName>
    </submittedName>
</protein>
<accession>A0A7Y8GY30</accession>
<reference evidence="1 2" key="1">
    <citation type="submission" date="2019-09" db="EMBL/GenBank/DDBJ databases">
        <title>Hydrogenophaga aromatica sp. nov., isolated from a para-xylene-degrading enrichment culture.</title>
        <authorList>
            <person name="Tancsics A."/>
            <person name="Banerjee S."/>
        </authorList>
    </citation>
    <scope>NUCLEOTIDE SEQUENCE [LARGE SCALE GENOMIC DNA]</scope>
    <source>
        <strain evidence="1 2">D2P1</strain>
    </source>
</reference>
<dbReference type="Pfam" id="PF06067">
    <property type="entry name" value="DUF932"/>
    <property type="match status" value="1"/>
</dbReference>
<gene>
    <name evidence="1" type="ORF">F3K02_12895</name>
</gene>